<dbReference type="Proteomes" id="UP001327027">
    <property type="component" value="Unassembled WGS sequence"/>
</dbReference>
<organism evidence="1 2">
    <name type="scientific">Aquimarina gracilis</name>
    <dbReference type="NCBI Taxonomy" id="874422"/>
    <lineage>
        <taxon>Bacteria</taxon>
        <taxon>Pseudomonadati</taxon>
        <taxon>Bacteroidota</taxon>
        <taxon>Flavobacteriia</taxon>
        <taxon>Flavobacteriales</taxon>
        <taxon>Flavobacteriaceae</taxon>
        <taxon>Aquimarina</taxon>
    </lineage>
</organism>
<evidence type="ECO:0000313" key="2">
    <source>
        <dbReference type="Proteomes" id="UP001327027"/>
    </source>
</evidence>
<evidence type="ECO:0000313" key="1">
    <source>
        <dbReference type="EMBL" id="MEB3347118.1"/>
    </source>
</evidence>
<proteinExistence type="predicted"/>
<dbReference type="EMBL" id="JAYKLX010000008">
    <property type="protein sequence ID" value="MEB3347118.1"/>
    <property type="molecule type" value="Genomic_DNA"/>
</dbReference>
<accession>A0ABU5ZZ64</accession>
<keyword evidence="2" id="KW-1185">Reference proteome</keyword>
<gene>
    <name evidence="1" type="ORF">U6A24_16715</name>
</gene>
<protein>
    <recommendedName>
        <fullName evidence="3">Lipoprotein</fullName>
    </recommendedName>
</protein>
<dbReference type="PROSITE" id="PS51257">
    <property type="entry name" value="PROKAR_LIPOPROTEIN"/>
    <property type="match status" value="1"/>
</dbReference>
<reference evidence="1 2" key="1">
    <citation type="journal article" date="2013" name="Int. J. Syst. Evol. Microbiol.">
        <title>Aquimarina gracilis sp. nov., isolated from the gut microflora of a mussel, Mytilus coruscus, and emended description of Aquimarina spongiae.</title>
        <authorList>
            <person name="Park S.C."/>
            <person name="Choe H.N."/>
            <person name="Baik K.S."/>
            <person name="Seong C.N."/>
        </authorList>
    </citation>
    <scope>NUCLEOTIDE SEQUENCE [LARGE SCALE GENOMIC DNA]</scope>
    <source>
        <strain evidence="1 2">PSC32</strain>
    </source>
</reference>
<comment type="caution">
    <text evidence="1">The sequence shown here is derived from an EMBL/GenBank/DDBJ whole genome shotgun (WGS) entry which is preliminary data.</text>
</comment>
<evidence type="ECO:0008006" key="3">
    <source>
        <dbReference type="Google" id="ProtNLM"/>
    </source>
</evidence>
<dbReference type="RefSeq" id="WP_324181146.1">
    <property type="nucleotide sequence ID" value="NZ_BAABAW010000025.1"/>
</dbReference>
<name>A0ABU5ZZ64_9FLAO</name>
<sequence length="151" mass="16979">MYRILCSIVIFVFCSCKPASVTKETKNNIATENEIGKPKFTDIEDQSEDPGSMELVGSIADIIIEASLCDRKYRVAVKLKVKNVIRTGRFISKPLAANSEPVMGFVNFLAKTRKLENELAIGQEILVTARERMCIDQSQRSYEILGFKIIK</sequence>